<feature type="domain" description="AbiEi antitoxin C-terminal" evidence="2">
    <location>
        <begin position="73"/>
        <end position="201"/>
    </location>
</feature>
<evidence type="ECO:0000259" key="2">
    <source>
        <dbReference type="Pfam" id="PF09407"/>
    </source>
</evidence>
<dbReference type="GO" id="GO:0004519">
    <property type="term" value="F:endonuclease activity"/>
    <property type="evidence" value="ECO:0007669"/>
    <property type="project" value="UniProtKB-KW"/>
</dbReference>
<name>A0A4R1HFN9_PSEEN</name>
<accession>A0A4R1HFN9</accession>
<dbReference type="Pfam" id="PF04480">
    <property type="entry name" value="DUF559"/>
    <property type="match status" value="1"/>
</dbReference>
<dbReference type="Gene3D" id="3.40.960.10">
    <property type="entry name" value="VSR Endonuclease"/>
    <property type="match status" value="1"/>
</dbReference>
<dbReference type="EMBL" id="SMFZ01000002">
    <property type="protein sequence ID" value="TCK20488.1"/>
    <property type="molecule type" value="Genomic_DNA"/>
</dbReference>
<gene>
    <name evidence="3" type="ORF">EV378_4447</name>
</gene>
<evidence type="ECO:0000259" key="1">
    <source>
        <dbReference type="Pfam" id="PF04480"/>
    </source>
</evidence>
<dbReference type="SUPFAM" id="SSF52980">
    <property type="entry name" value="Restriction endonuclease-like"/>
    <property type="match status" value="1"/>
</dbReference>
<dbReference type="PANTHER" id="PTHR38590">
    <property type="entry name" value="BLL0828 PROTEIN"/>
    <property type="match status" value="1"/>
</dbReference>
<evidence type="ECO:0000313" key="4">
    <source>
        <dbReference type="Proteomes" id="UP000295560"/>
    </source>
</evidence>
<dbReference type="InterPro" id="IPR018547">
    <property type="entry name" value="AbiEi_C"/>
</dbReference>
<dbReference type="Proteomes" id="UP000295560">
    <property type="component" value="Unassembled WGS sequence"/>
</dbReference>
<keyword evidence="3" id="KW-0540">Nuclease</keyword>
<proteinExistence type="predicted"/>
<evidence type="ECO:0000313" key="3">
    <source>
        <dbReference type="EMBL" id="TCK20488.1"/>
    </source>
</evidence>
<keyword evidence="3" id="KW-0378">Hydrolase</keyword>
<dbReference type="PANTHER" id="PTHR38590:SF1">
    <property type="entry name" value="BLL0828 PROTEIN"/>
    <property type="match status" value="1"/>
</dbReference>
<dbReference type="InterPro" id="IPR011335">
    <property type="entry name" value="Restrct_endonuc-II-like"/>
</dbReference>
<dbReference type="InterPro" id="IPR007569">
    <property type="entry name" value="DUF559"/>
</dbReference>
<dbReference type="OrthoDB" id="3566910at2"/>
<dbReference type="AlphaFoldDB" id="A0A4R1HFN9"/>
<keyword evidence="3" id="KW-0255">Endonuclease</keyword>
<reference evidence="3 4" key="1">
    <citation type="submission" date="2019-03" db="EMBL/GenBank/DDBJ databases">
        <title>Sequencing the genomes of 1000 actinobacteria strains.</title>
        <authorList>
            <person name="Klenk H.-P."/>
        </authorList>
    </citation>
    <scope>NUCLEOTIDE SEQUENCE [LARGE SCALE GENOMIC DNA]</scope>
    <source>
        <strain evidence="3 4">DSM 44969</strain>
    </source>
</reference>
<comment type="caution">
    <text evidence="3">The sequence shown here is derived from an EMBL/GenBank/DDBJ whole genome shotgun (WGS) entry which is preliminary data.</text>
</comment>
<dbReference type="Pfam" id="PF09407">
    <property type="entry name" value="AbiEi_1"/>
    <property type="match status" value="1"/>
</dbReference>
<organism evidence="3 4">
    <name type="scientific">Pseudonocardia endophytica</name>
    <dbReference type="NCBI Taxonomy" id="401976"/>
    <lineage>
        <taxon>Bacteria</taxon>
        <taxon>Bacillati</taxon>
        <taxon>Actinomycetota</taxon>
        <taxon>Actinomycetes</taxon>
        <taxon>Pseudonocardiales</taxon>
        <taxon>Pseudonocardiaceae</taxon>
        <taxon>Pseudonocardia</taxon>
    </lineage>
</organism>
<keyword evidence="4" id="KW-1185">Reference proteome</keyword>
<sequence>MEPNGVSVTSKGMDISRRPFVGSEAIAAGAVTPAVLKGPGYRSPFRGIAVAADVPDSFALRSEAAFLVVRGTGALAGYSAAEMLGADCAPASAPAEVVLPERQRRTRAGLIVHRDAVPEAEIVRDVPVRVRDRRGRWRPLPGRTVDTTSPVRTAFDLARREPRIEAVVALDALACHCRISPADVLALAERHPGVRGLSRLPGLVALADGRAESPMETRIRLALLDGGLPCTELQFPLGRYRLDLAYPAAMLAVEYDGEHHREPAQARYDLERQAHIARRGWTVLRPSAHEVLADPEAVADRVRHALASRRPGC</sequence>
<dbReference type="InterPro" id="IPR047216">
    <property type="entry name" value="Endonuclease_DUF559_bact"/>
</dbReference>
<feature type="domain" description="DUF559" evidence="1">
    <location>
        <begin position="234"/>
        <end position="306"/>
    </location>
</feature>
<protein>
    <submittedName>
        <fullName evidence="3">Very-short-patch-repair endonuclease</fullName>
    </submittedName>
</protein>